<proteinExistence type="predicted"/>
<accession>D3IVM7</accession>
<name>D3IVM7_PHYED</name>
<sequence length="169" mass="18493">MANTSKGKAEMLDSAINGTLNVLRSCRKNPLLKRVILTSSSSTIWYAIAKTLAEKAAWEFAKENSIDLVTVLPTFVVGHNLSPELGPTASNVLGLLHGETEKFTMFTSTMSRAATSWSMKLPVPKGVSRTFTASRKIRELGLKFKGVEEMFDDSVESLKAHGYLLKRAA</sequence>
<organism evidence="2">
    <name type="scientific">Phyllostachys edulis</name>
    <name type="common">Tortoise shell bamboo</name>
    <name type="synonym">Bambusa edulis</name>
    <dbReference type="NCBI Taxonomy" id="38705"/>
    <lineage>
        <taxon>Eukaryota</taxon>
        <taxon>Viridiplantae</taxon>
        <taxon>Streptophyta</taxon>
        <taxon>Embryophyta</taxon>
        <taxon>Tracheophyta</taxon>
        <taxon>Spermatophyta</taxon>
        <taxon>Magnoliopsida</taxon>
        <taxon>Liliopsida</taxon>
        <taxon>Poales</taxon>
        <taxon>Poaceae</taxon>
        <taxon>BOP clade</taxon>
        <taxon>Bambusoideae</taxon>
        <taxon>Arundinarodae</taxon>
        <taxon>Arundinarieae</taxon>
        <taxon>Arundinariinae</taxon>
        <taxon>Phyllostachys</taxon>
    </lineage>
</organism>
<dbReference type="Gene3D" id="3.40.50.720">
    <property type="entry name" value="NAD(P)-binding Rossmann-like Domain"/>
    <property type="match status" value="2"/>
</dbReference>
<keyword evidence="1" id="KW-0560">Oxidoreductase</keyword>
<protein>
    <submittedName>
        <fullName evidence="2">Putative dihydroflavonol-4-reductase</fullName>
    </submittedName>
</protein>
<evidence type="ECO:0000313" key="2">
    <source>
        <dbReference type="EMBL" id="ADB85367.1"/>
    </source>
</evidence>
<dbReference type="InterPro" id="IPR036291">
    <property type="entry name" value="NAD(P)-bd_dom_sf"/>
</dbReference>
<evidence type="ECO:0000256" key="1">
    <source>
        <dbReference type="ARBA" id="ARBA00023002"/>
    </source>
</evidence>
<dbReference type="SUPFAM" id="SSF51735">
    <property type="entry name" value="NAD(P)-binding Rossmann-fold domains"/>
    <property type="match status" value="1"/>
</dbReference>
<dbReference type="PANTHER" id="PTHR10366">
    <property type="entry name" value="NAD DEPENDENT EPIMERASE/DEHYDRATASE"/>
    <property type="match status" value="1"/>
</dbReference>
<dbReference type="EMBL" id="GQ252869">
    <property type="protein sequence ID" value="ADB85367.1"/>
    <property type="molecule type" value="Genomic_DNA"/>
</dbReference>
<dbReference type="PANTHER" id="PTHR10366:SF813">
    <property type="entry name" value="OS08G0515900 PROTEIN"/>
    <property type="match status" value="1"/>
</dbReference>
<dbReference type="GO" id="GO:0016616">
    <property type="term" value="F:oxidoreductase activity, acting on the CH-OH group of donors, NAD or NADP as acceptor"/>
    <property type="evidence" value="ECO:0007669"/>
    <property type="project" value="TreeGrafter"/>
</dbReference>
<dbReference type="AlphaFoldDB" id="D3IVM7"/>
<dbReference type="InterPro" id="IPR050425">
    <property type="entry name" value="NAD(P)_dehydrat-like"/>
</dbReference>
<reference evidence="2" key="1">
    <citation type="journal article" date="2010" name="J. Integr. Plant Biol.">
        <title>Insights into the bamboo genome: syntenic relationships to rice and sorghum.</title>
        <authorList>
            <person name="Gui Y.J."/>
            <person name="Zhou Y."/>
            <person name="Wang Y."/>
            <person name="Wang S."/>
            <person name="Wang S.Y."/>
            <person name="Hu Y."/>
            <person name="Bo S.P."/>
            <person name="Chen H."/>
            <person name="Zhou C.P."/>
            <person name="Ma N.X."/>
            <person name="Zhang T.Z."/>
            <person name="Fan L.J."/>
        </authorList>
    </citation>
    <scope>NUCLEOTIDE SEQUENCE</scope>
    <source>
        <tissue evidence="2">Shoot</tissue>
    </source>
</reference>